<dbReference type="PANTHER" id="PTHR12151:SF25">
    <property type="entry name" value="LINALOOL DEHYDRATASE_ISOMERASE DOMAIN-CONTAINING PROTEIN"/>
    <property type="match status" value="1"/>
</dbReference>
<comment type="similarity">
    <text evidence="1">Belongs to the SCO1/2 family.</text>
</comment>
<feature type="binding site" evidence="2">
    <location>
        <position position="65"/>
    </location>
    <ligand>
        <name>Cu cation</name>
        <dbReference type="ChEBI" id="CHEBI:23378"/>
    </ligand>
</feature>
<keyword evidence="2" id="KW-0186">Copper</keyword>
<dbReference type="Gene3D" id="3.40.30.10">
    <property type="entry name" value="Glutaredoxin"/>
    <property type="match status" value="1"/>
</dbReference>
<gene>
    <name evidence="4" type="ORF">G3569_03985</name>
</gene>
<evidence type="ECO:0000256" key="2">
    <source>
        <dbReference type="PIRSR" id="PIRSR603782-1"/>
    </source>
</evidence>
<dbReference type="PANTHER" id="PTHR12151">
    <property type="entry name" value="ELECTRON TRANSPORT PROTIN SCO1/SENC FAMILY MEMBER"/>
    <property type="match status" value="1"/>
</dbReference>
<dbReference type="RefSeq" id="WP_165266313.1">
    <property type="nucleotide sequence ID" value="NZ_JAALLS010000003.1"/>
</dbReference>
<organism evidence="4 5">
    <name type="scientific">Fodinibius halophilus</name>
    <dbReference type="NCBI Taxonomy" id="1736908"/>
    <lineage>
        <taxon>Bacteria</taxon>
        <taxon>Pseudomonadati</taxon>
        <taxon>Balneolota</taxon>
        <taxon>Balneolia</taxon>
        <taxon>Balneolales</taxon>
        <taxon>Balneolaceae</taxon>
        <taxon>Fodinibius</taxon>
    </lineage>
</organism>
<name>A0A6M1T8U2_9BACT</name>
<dbReference type="EMBL" id="JAALLS010000003">
    <property type="protein sequence ID" value="NGP87504.1"/>
    <property type="molecule type" value="Genomic_DNA"/>
</dbReference>
<dbReference type="Pfam" id="PF02630">
    <property type="entry name" value="SCO1-SenC"/>
    <property type="match status" value="1"/>
</dbReference>
<keyword evidence="2" id="KW-0479">Metal-binding</keyword>
<keyword evidence="3" id="KW-1015">Disulfide bond</keyword>
<evidence type="ECO:0008006" key="6">
    <source>
        <dbReference type="Google" id="ProtNLM"/>
    </source>
</evidence>
<feature type="disulfide bond" description="Redox-active" evidence="3">
    <location>
        <begin position="61"/>
        <end position="65"/>
    </location>
</feature>
<sequence length="186" mass="20975">MGKVISLFLLASLLLLPATLVIGFSYLGNAHPLENKTVAEPPFLSQSSNSIEVLFFGYVGCESICPTSLIKLAKVFKEIDQKYPDSKTGAVFVDIGEQVSADLSNRYSRQFSEDIRGVTLAKDDMKQVLRDFNVRLNKPNADKPTIFHTDHFFVLQQKQNEWKVRRVLSNNIEKEAIQLVLEQAIQ</sequence>
<evidence type="ECO:0000313" key="5">
    <source>
        <dbReference type="Proteomes" id="UP000479132"/>
    </source>
</evidence>
<evidence type="ECO:0000313" key="4">
    <source>
        <dbReference type="EMBL" id="NGP87504.1"/>
    </source>
</evidence>
<reference evidence="4 5" key="1">
    <citation type="submission" date="2020-02" db="EMBL/GenBank/DDBJ databases">
        <title>Aliifodinibius halophilus 2W32, complete genome.</title>
        <authorList>
            <person name="Li Y."/>
            <person name="Wu S."/>
        </authorList>
    </citation>
    <scope>NUCLEOTIDE SEQUENCE [LARGE SCALE GENOMIC DNA]</scope>
    <source>
        <strain evidence="4 5">2W32</strain>
    </source>
</reference>
<dbReference type="AlphaFoldDB" id="A0A6M1T8U2"/>
<feature type="binding site" evidence="2">
    <location>
        <position position="61"/>
    </location>
    <ligand>
        <name>Cu cation</name>
        <dbReference type="ChEBI" id="CHEBI:23378"/>
    </ligand>
</feature>
<dbReference type="GO" id="GO:0046872">
    <property type="term" value="F:metal ion binding"/>
    <property type="evidence" value="ECO:0007669"/>
    <property type="project" value="UniProtKB-KW"/>
</dbReference>
<protein>
    <recommendedName>
        <fullName evidence="6">SCO family protein</fullName>
    </recommendedName>
</protein>
<dbReference type="InterPro" id="IPR036249">
    <property type="entry name" value="Thioredoxin-like_sf"/>
</dbReference>
<dbReference type="InterPro" id="IPR003782">
    <property type="entry name" value="SCO1/SenC"/>
</dbReference>
<keyword evidence="5" id="KW-1185">Reference proteome</keyword>
<dbReference type="Proteomes" id="UP000479132">
    <property type="component" value="Unassembled WGS sequence"/>
</dbReference>
<comment type="caution">
    <text evidence="4">The sequence shown here is derived from an EMBL/GenBank/DDBJ whole genome shotgun (WGS) entry which is preliminary data.</text>
</comment>
<feature type="binding site" evidence="2">
    <location>
        <position position="151"/>
    </location>
    <ligand>
        <name>Cu cation</name>
        <dbReference type="ChEBI" id="CHEBI:23378"/>
    </ligand>
</feature>
<accession>A0A6M1T8U2</accession>
<evidence type="ECO:0000256" key="1">
    <source>
        <dbReference type="ARBA" id="ARBA00010996"/>
    </source>
</evidence>
<proteinExistence type="inferred from homology"/>
<evidence type="ECO:0000256" key="3">
    <source>
        <dbReference type="PIRSR" id="PIRSR603782-2"/>
    </source>
</evidence>
<dbReference type="SUPFAM" id="SSF52833">
    <property type="entry name" value="Thioredoxin-like"/>
    <property type="match status" value="1"/>
</dbReference>